<sequence length="164" mass="18541">MTSAMEFHHPIPGSNSQTATNQTIIKDGARLIDGIPSRIPDTQTAPWVDKNVCLEARSKMVRVNCSKRRQQSPNIPIINSSRLSVVYQCRYRQLINNKETTSTTGSLHSISDKTILGQYQAISTKHKQQGIISKANALEKEWKEVLQSAKNKDEDCEFDLYESY</sequence>
<evidence type="ECO:0000313" key="1">
    <source>
        <dbReference type="EnsemblMetazoa" id="OVOC12607.1"/>
    </source>
</evidence>
<name>A0A8R1TMT4_ONCVO</name>
<protein>
    <submittedName>
        <fullName evidence="1">Uncharacterized protein</fullName>
    </submittedName>
</protein>
<accession>A0A8R1TMT4</accession>
<keyword evidence="2" id="KW-1185">Reference proteome</keyword>
<reference evidence="2" key="1">
    <citation type="submission" date="2013-10" db="EMBL/GenBank/DDBJ databases">
        <title>Genome sequencing of Onchocerca volvulus.</title>
        <authorList>
            <person name="Cotton J."/>
            <person name="Tsai J."/>
            <person name="Stanley E."/>
            <person name="Tracey A."/>
            <person name="Holroyd N."/>
            <person name="Lustigman S."/>
            <person name="Berriman M."/>
        </authorList>
    </citation>
    <scope>NUCLEOTIDE SEQUENCE</scope>
</reference>
<dbReference type="EMBL" id="CMVM020000549">
    <property type="status" value="NOT_ANNOTATED_CDS"/>
    <property type="molecule type" value="Genomic_DNA"/>
</dbReference>
<dbReference type="EnsemblMetazoa" id="OVOC12607.1">
    <property type="protein sequence ID" value="OVOC12607.1"/>
    <property type="gene ID" value="WBGene00249416"/>
</dbReference>
<dbReference type="Proteomes" id="UP000024404">
    <property type="component" value="Unassembled WGS sequence"/>
</dbReference>
<organism evidence="1 2">
    <name type="scientific">Onchocerca volvulus</name>
    <dbReference type="NCBI Taxonomy" id="6282"/>
    <lineage>
        <taxon>Eukaryota</taxon>
        <taxon>Metazoa</taxon>
        <taxon>Ecdysozoa</taxon>
        <taxon>Nematoda</taxon>
        <taxon>Chromadorea</taxon>
        <taxon>Rhabditida</taxon>
        <taxon>Spirurina</taxon>
        <taxon>Spiruromorpha</taxon>
        <taxon>Filarioidea</taxon>
        <taxon>Onchocercidae</taxon>
        <taxon>Onchocerca</taxon>
    </lineage>
</organism>
<proteinExistence type="predicted"/>
<evidence type="ECO:0000313" key="2">
    <source>
        <dbReference type="Proteomes" id="UP000024404"/>
    </source>
</evidence>
<reference evidence="1" key="2">
    <citation type="submission" date="2022-06" db="UniProtKB">
        <authorList>
            <consortium name="EnsemblMetazoa"/>
        </authorList>
    </citation>
    <scope>IDENTIFICATION</scope>
</reference>
<dbReference type="AlphaFoldDB" id="A0A8R1TMT4"/>